<dbReference type="NCBIfam" id="TIGR03710">
    <property type="entry name" value="OAFO_sf"/>
    <property type="match status" value="1"/>
</dbReference>
<dbReference type="RefSeq" id="WP_184436438.1">
    <property type="nucleotide sequence ID" value="NZ_JACIGI010000026.1"/>
</dbReference>
<evidence type="ECO:0000259" key="3">
    <source>
        <dbReference type="Pfam" id="PF01855"/>
    </source>
</evidence>
<evidence type="ECO:0000259" key="4">
    <source>
        <dbReference type="Pfam" id="PF17147"/>
    </source>
</evidence>
<keyword evidence="6" id="KW-1185">Reference proteome</keyword>
<gene>
    <name evidence="5" type="ORF">GGD88_002805</name>
</gene>
<dbReference type="InterPro" id="IPR019752">
    <property type="entry name" value="Pyrv/ketoisovalerate_OxRed_cat"/>
</dbReference>
<dbReference type="Gene3D" id="3.40.920.10">
    <property type="entry name" value="Pyruvate-ferredoxin oxidoreductase, PFOR, domain III"/>
    <property type="match status" value="1"/>
</dbReference>
<dbReference type="InterPro" id="IPR002869">
    <property type="entry name" value="Pyrv_flavodox_OxRed_cen"/>
</dbReference>
<dbReference type="EMBL" id="JACIGI010000026">
    <property type="protein sequence ID" value="MBB4287061.1"/>
    <property type="molecule type" value="Genomic_DNA"/>
</dbReference>
<dbReference type="AlphaFoldDB" id="A0A7W6S197"/>
<dbReference type="SUPFAM" id="SSF53323">
    <property type="entry name" value="Pyruvate-ferredoxin oxidoreductase, PFOR, domain III"/>
    <property type="match status" value="1"/>
</dbReference>
<comment type="caution">
    <text evidence="5">The sequence shown here is derived from an EMBL/GenBank/DDBJ whole genome shotgun (WGS) entry which is preliminary data.</text>
</comment>
<reference evidence="5 6" key="1">
    <citation type="submission" date="2020-08" db="EMBL/GenBank/DDBJ databases">
        <title>Genome sequencing of Purple Non-Sulfur Bacteria from various extreme environments.</title>
        <authorList>
            <person name="Mayer M."/>
        </authorList>
    </citation>
    <scope>NUCLEOTIDE SEQUENCE [LARGE SCALE GENOMIC DNA]</scope>
    <source>
        <strain evidence="5 6">JA135</strain>
    </source>
</reference>
<feature type="domain" description="Pyruvate/ketoisovalerate oxidoreductase catalytic" evidence="2">
    <location>
        <begin position="14"/>
        <end position="179"/>
    </location>
</feature>
<dbReference type="PANTHER" id="PTHR32154">
    <property type="entry name" value="PYRUVATE-FLAVODOXIN OXIDOREDUCTASE-RELATED"/>
    <property type="match status" value="1"/>
</dbReference>
<dbReference type="GO" id="GO:0047553">
    <property type="term" value="F:2-oxoglutarate synthase activity"/>
    <property type="evidence" value="ECO:0007669"/>
    <property type="project" value="UniProtKB-EC"/>
</dbReference>
<dbReference type="CDD" id="cd07034">
    <property type="entry name" value="TPP_PYR_PFOR_IOR-alpha_like"/>
    <property type="match status" value="1"/>
</dbReference>
<evidence type="ECO:0000313" key="5">
    <source>
        <dbReference type="EMBL" id="MBB4287061.1"/>
    </source>
</evidence>
<keyword evidence="1 5" id="KW-0560">Oxidoreductase</keyword>
<dbReference type="Pfam" id="PF17147">
    <property type="entry name" value="PFOR_II"/>
    <property type="match status" value="1"/>
</dbReference>
<organism evidence="5 6">
    <name type="scientific">Roseospira goensis</name>
    <dbReference type="NCBI Taxonomy" id="391922"/>
    <lineage>
        <taxon>Bacteria</taxon>
        <taxon>Pseudomonadati</taxon>
        <taxon>Pseudomonadota</taxon>
        <taxon>Alphaproteobacteria</taxon>
        <taxon>Rhodospirillales</taxon>
        <taxon>Rhodospirillaceae</taxon>
        <taxon>Roseospira</taxon>
    </lineage>
</organism>
<evidence type="ECO:0000256" key="1">
    <source>
        <dbReference type="ARBA" id="ARBA00023002"/>
    </source>
</evidence>
<dbReference type="InterPro" id="IPR033412">
    <property type="entry name" value="PFOR_II"/>
</dbReference>
<proteinExistence type="predicted"/>
<dbReference type="EC" id="1.2.7.11" evidence="5"/>
<feature type="domain" description="Pyruvate flavodoxin/ferredoxin oxidoreductase pyrimidine binding" evidence="3">
    <location>
        <begin position="213"/>
        <end position="441"/>
    </location>
</feature>
<accession>A0A7W6S197</accession>
<dbReference type="InterPro" id="IPR029061">
    <property type="entry name" value="THDP-binding"/>
</dbReference>
<evidence type="ECO:0000259" key="2">
    <source>
        <dbReference type="Pfam" id="PF01558"/>
    </source>
</evidence>
<dbReference type="Pfam" id="PF01558">
    <property type="entry name" value="POR"/>
    <property type="match status" value="1"/>
</dbReference>
<dbReference type="Proteomes" id="UP000555728">
    <property type="component" value="Unassembled WGS sequence"/>
</dbReference>
<dbReference type="SUPFAM" id="SSF52518">
    <property type="entry name" value="Thiamin diphosphate-binding fold (THDP-binding)"/>
    <property type="match status" value="1"/>
</dbReference>
<protein>
    <submittedName>
        <fullName evidence="5">2-oxoglutarate ferredoxin oxidoreductase subunit alpha</fullName>
        <ecNumber evidence="5">1.2.7.11</ecNumber>
        <ecNumber evidence="5">1.2.7.3</ecNumber>
    </submittedName>
</protein>
<dbReference type="InterPro" id="IPR009014">
    <property type="entry name" value="Transketo_C/PFOR_II"/>
</dbReference>
<dbReference type="InterPro" id="IPR002880">
    <property type="entry name" value="Pyrv_Fd/Flavodoxin_OxRdtase_N"/>
</dbReference>
<dbReference type="InterPro" id="IPR022367">
    <property type="entry name" value="2-oxoacid/accept_OxRdtase_asu"/>
</dbReference>
<dbReference type="SUPFAM" id="SSF52922">
    <property type="entry name" value="TK C-terminal domain-like"/>
    <property type="match status" value="1"/>
</dbReference>
<evidence type="ECO:0000313" key="6">
    <source>
        <dbReference type="Proteomes" id="UP000555728"/>
    </source>
</evidence>
<dbReference type="PANTHER" id="PTHR32154:SF20">
    <property type="entry name" value="2-OXOGLUTARATE OXIDOREDUCTASE SUBUNIT KORA"/>
    <property type="match status" value="1"/>
</dbReference>
<name>A0A7W6S197_9PROT</name>
<sequence length="573" mass="59601">MTLSSVSIALTGSGGAGVMTAGQILLDAAAKAGFYGLMGRTLGPQIRGGESAALLRLATGPVDGPDDGYDILLAFDWGNIERFQDELPLNTGGLIIADPHQGAVPDIMLTGDDIRTAMVPFHDLAKPIAGGRVNMVGLGLIAALIGLDPAFLLDRVARQLAGKGEAALEASRAALAAGAAAAADIAGVSPLAAPAPRTGDRWSITGNDAAGLGAIQGGVRFCAAYPITPATDILEWLAPNLPKVGGTLVQCEDELASINMIIGSSFGGTPSLTATSGPGLALMTESLGLAVASETPVVVVNVQRGGPSTGIPTKSEQADLNIAVNGLHGDAPHVVTAPLSIGDCLFTTQWSVHLAEAMQTAVIVLSDQTLGQSRAIIDPPADLAFVGKRRVPERIEAPYERYAVTADGVSPMALPGQEGGAYTGDGLEHDPVGHPSTQTAHHQAQLDKRRRKVEGFDYGDHWAEVDGDPDADIAIVTWGSTAAPAREAMARARALGFKVRLVAVRLIHPVPVDRLRYALSGVSRVLVVEQNHDGQYWRHLRAHMDLPGTVAALHRPGPVGLRPREILARLQSQ</sequence>
<dbReference type="EC" id="1.2.7.3" evidence="5"/>
<dbReference type="Gene3D" id="3.40.50.920">
    <property type="match status" value="1"/>
</dbReference>
<dbReference type="GO" id="GO:0006979">
    <property type="term" value="P:response to oxidative stress"/>
    <property type="evidence" value="ECO:0007669"/>
    <property type="project" value="TreeGrafter"/>
</dbReference>
<dbReference type="Pfam" id="PF01855">
    <property type="entry name" value="POR_N"/>
    <property type="match status" value="1"/>
</dbReference>
<feature type="domain" description="Pyruvate:ferredoxin oxidoreductase core" evidence="4">
    <location>
        <begin position="471"/>
        <end position="556"/>
    </location>
</feature>
<dbReference type="InterPro" id="IPR050722">
    <property type="entry name" value="Pyruvate:ferred/Flavod_OxRd"/>
</dbReference>
<dbReference type="Gene3D" id="3.40.50.970">
    <property type="match status" value="1"/>
</dbReference>
<dbReference type="FunFam" id="3.40.50.970:FF:000022">
    <property type="entry name" value="2-oxoglutarate ferredoxin oxidoreductase alpha subunit"/>
    <property type="match status" value="1"/>
</dbReference>